<organism evidence="2 3">
    <name type="scientific">Nocardioides panacihumi</name>
    <dbReference type="NCBI Taxonomy" id="400774"/>
    <lineage>
        <taxon>Bacteria</taxon>
        <taxon>Bacillati</taxon>
        <taxon>Actinomycetota</taxon>
        <taxon>Actinomycetes</taxon>
        <taxon>Propionibacteriales</taxon>
        <taxon>Nocardioidaceae</taxon>
        <taxon>Nocardioides</taxon>
    </lineage>
</organism>
<dbReference type="InterPro" id="IPR036291">
    <property type="entry name" value="NAD(P)-bd_dom_sf"/>
</dbReference>
<dbReference type="SUPFAM" id="SSF51735">
    <property type="entry name" value="NAD(P)-binding Rossmann-fold domains"/>
    <property type="match status" value="1"/>
</dbReference>
<sequence length="346" mass="35307">MAAATALAGPRREPAEVTTKTSTRVGIYGSGRTATELVRALRPSPHRITAGIVHSERRAGADLGELTCGEPNGIPTTSDLAAAVGSGDFDLLLYAGLSGERHEEAMRLCVDAGIDLVHACFVHPRTALEPAVHDRLAARAAVTGSRVVGTGMIPGLWLDVLPALLSSGLPAPVSVRAARASDISSWGADVLRTELGVGTVRSGTADHVDGALRQSAQMIAEALGLVGVTPASRGGLVLADEDTTVGEIAVARGQVEGFRQEVVVACDGVERVVLAWSGLAGRPTASSEEKSVVLSLVGVDRTAIEVRIATPLDPYPGTAARMVQAVGGLAGLAPGLHPTSALPASS</sequence>
<keyword evidence="3" id="KW-1185">Reference proteome</keyword>
<name>A0ABN2QBF9_9ACTN</name>
<proteinExistence type="predicted"/>
<evidence type="ECO:0000256" key="1">
    <source>
        <dbReference type="SAM" id="MobiDB-lite"/>
    </source>
</evidence>
<feature type="region of interest" description="Disordered" evidence="1">
    <location>
        <begin position="1"/>
        <end position="21"/>
    </location>
</feature>
<evidence type="ECO:0008006" key="4">
    <source>
        <dbReference type="Google" id="ProtNLM"/>
    </source>
</evidence>
<protein>
    <recommendedName>
        <fullName evidence="4">Dihydrodipicolinate reductase</fullName>
    </recommendedName>
</protein>
<reference evidence="2 3" key="1">
    <citation type="journal article" date="2019" name="Int. J. Syst. Evol. Microbiol.">
        <title>The Global Catalogue of Microorganisms (GCM) 10K type strain sequencing project: providing services to taxonomists for standard genome sequencing and annotation.</title>
        <authorList>
            <consortium name="The Broad Institute Genomics Platform"/>
            <consortium name="The Broad Institute Genome Sequencing Center for Infectious Disease"/>
            <person name="Wu L."/>
            <person name="Ma J."/>
        </authorList>
    </citation>
    <scope>NUCLEOTIDE SEQUENCE [LARGE SCALE GENOMIC DNA]</scope>
    <source>
        <strain evidence="2 3">JCM 15309</strain>
    </source>
</reference>
<accession>A0ABN2QBF9</accession>
<dbReference type="Proteomes" id="UP001500571">
    <property type="component" value="Unassembled WGS sequence"/>
</dbReference>
<gene>
    <name evidence="2" type="ORF">GCM10009798_05220</name>
</gene>
<dbReference type="Gene3D" id="3.40.50.720">
    <property type="entry name" value="NAD(P)-binding Rossmann-like Domain"/>
    <property type="match status" value="1"/>
</dbReference>
<evidence type="ECO:0000313" key="2">
    <source>
        <dbReference type="EMBL" id="GAA1948961.1"/>
    </source>
</evidence>
<dbReference type="EMBL" id="BAAAPB010000001">
    <property type="protein sequence ID" value="GAA1948961.1"/>
    <property type="molecule type" value="Genomic_DNA"/>
</dbReference>
<comment type="caution">
    <text evidence="2">The sequence shown here is derived from an EMBL/GenBank/DDBJ whole genome shotgun (WGS) entry which is preliminary data.</text>
</comment>
<evidence type="ECO:0000313" key="3">
    <source>
        <dbReference type="Proteomes" id="UP001500571"/>
    </source>
</evidence>